<dbReference type="EMBL" id="JARK01001338">
    <property type="protein sequence ID" value="EYC33601.1"/>
    <property type="molecule type" value="Genomic_DNA"/>
</dbReference>
<evidence type="ECO:0000313" key="3">
    <source>
        <dbReference type="Proteomes" id="UP000024635"/>
    </source>
</evidence>
<evidence type="ECO:0000256" key="1">
    <source>
        <dbReference type="SAM" id="MobiDB-lite"/>
    </source>
</evidence>
<keyword evidence="3" id="KW-1185">Reference proteome</keyword>
<gene>
    <name evidence="2" type="primary">Acey_s0002.g889</name>
    <name evidence="2" type="ORF">Y032_0002g889</name>
</gene>
<dbReference type="AlphaFoldDB" id="A0A016W209"/>
<feature type="compositionally biased region" description="Basic and acidic residues" evidence="1">
    <location>
        <begin position="10"/>
        <end position="19"/>
    </location>
</feature>
<reference evidence="3" key="1">
    <citation type="journal article" date="2015" name="Nat. Genet.">
        <title>The genome and transcriptome of the zoonotic hookworm Ancylostoma ceylanicum identify infection-specific gene families.</title>
        <authorList>
            <person name="Schwarz E.M."/>
            <person name="Hu Y."/>
            <person name="Antoshechkin I."/>
            <person name="Miller M.M."/>
            <person name="Sternberg P.W."/>
            <person name="Aroian R.V."/>
        </authorList>
    </citation>
    <scope>NUCLEOTIDE SEQUENCE</scope>
    <source>
        <strain evidence="3">HY135</strain>
    </source>
</reference>
<name>A0A016W209_9BILA</name>
<sequence>MAVFHSAVGGREKRADARHSSYCGPNPNDRASARMMLHSARYLPDYPFGPHHARFRPQFARNAPLFKPFVGDWPADGTGFAPVWSAIAGCSYSGQKKT</sequence>
<dbReference type="Proteomes" id="UP000024635">
    <property type="component" value="Unassembled WGS sequence"/>
</dbReference>
<protein>
    <submittedName>
        <fullName evidence="2">Uncharacterized protein</fullName>
    </submittedName>
</protein>
<organism evidence="2 3">
    <name type="scientific">Ancylostoma ceylanicum</name>
    <dbReference type="NCBI Taxonomy" id="53326"/>
    <lineage>
        <taxon>Eukaryota</taxon>
        <taxon>Metazoa</taxon>
        <taxon>Ecdysozoa</taxon>
        <taxon>Nematoda</taxon>
        <taxon>Chromadorea</taxon>
        <taxon>Rhabditida</taxon>
        <taxon>Rhabditina</taxon>
        <taxon>Rhabditomorpha</taxon>
        <taxon>Strongyloidea</taxon>
        <taxon>Ancylostomatidae</taxon>
        <taxon>Ancylostomatinae</taxon>
        <taxon>Ancylostoma</taxon>
    </lineage>
</organism>
<feature type="region of interest" description="Disordered" evidence="1">
    <location>
        <begin position="1"/>
        <end position="27"/>
    </location>
</feature>
<evidence type="ECO:0000313" key="2">
    <source>
        <dbReference type="EMBL" id="EYC33601.1"/>
    </source>
</evidence>
<accession>A0A016W209</accession>
<comment type="caution">
    <text evidence="2">The sequence shown here is derived from an EMBL/GenBank/DDBJ whole genome shotgun (WGS) entry which is preliminary data.</text>
</comment>
<proteinExistence type="predicted"/>